<feature type="domain" description="C2H2-type" evidence="6">
    <location>
        <begin position="213"/>
        <end position="240"/>
    </location>
</feature>
<dbReference type="InterPro" id="IPR036236">
    <property type="entry name" value="Znf_C2H2_sf"/>
</dbReference>
<feature type="domain" description="C2H2-type" evidence="6">
    <location>
        <begin position="241"/>
        <end position="268"/>
    </location>
</feature>
<dbReference type="PANTHER" id="PTHR24379">
    <property type="entry name" value="KRAB AND ZINC FINGER DOMAIN-CONTAINING"/>
    <property type="match status" value="1"/>
</dbReference>
<dbReference type="EMBL" id="JBEUOH010000026">
    <property type="protein sequence ID" value="KAL0859757.1"/>
    <property type="molecule type" value="Genomic_DNA"/>
</dbReference>
<accession>A0ABR3H4M8</accession>
<protein>
    <recommendedName>
        <fullName evidence="6">C2H2-type domain-containing protein</fullName>
    </recommendedName>
</protein>
<dbReference type="SMART" id="SM00355">
    <property type="entry name" value="ZnF_C2H2"/>
    <property type="match status" value="7"/>
</dbReference>
<feature type="domain" description="C2H2-type" evidence="6">
    <location>
        <begin position="182"/>
        <end position="205"/>
    </location>
</feature>
<evidence type="ECO:0000313" key="7">
    <source>
        <dbReference type="EMBL" id="KAL0859757.1"/>
    </source>
</evidence>
<evidence type="ECO:0000313" key="8">
    <source>
        <dbReference type="Proteomes" id="UP001549920"/>
    </source>
</evidence>
<evidence type="ECO:0000256" key="2">
    <source>
        <dbReference type="ARBA" id="ARBA00022737"/>
    </source>
</evidence>
<reference evidence="7 8" key="1">
    <citation type="submission" date="2024-06" db="EMBL/GenBank/DDBJ databases">
        <title>A chromosome-level genome assembly of beet webworm, Loxostege sticticalis.</title>
        <authorList>
            <person name="Zhang Y."/>
        </authorList>
    </citation>
    <scope>NUCLEOTIDE SEQUENCE [LARGE SCALE GENOMIC DNA]</scope>
    <source>
        <strain evidence="7">AQ026</strain>
        <tissue evidence="7">Whole body</tissue>
    </source>
</reference>
<evidence type="ECO:0000256" key="3">
    <source>
        <dbReference type="ARBA" id="ARBA00022771"/>
    </source>
</evidence>
<keyword evidence="8" id="KW-1185">Reference proteome</keyword>
<sequence>MEEEDEIKIEYFEIFEHDPLNLNSNFLEDVAVKEEIEQNLCNVEDSCNIDGVIPEESQGASHELEELVLHESNTPVNASPCVGSNQNSENSGIIEWIENEKWYKTIDSSGRFVCKFCNLAYLTTDTVRRHTLSKHPAEARELQHKITYNWRYNKCHICKNKFKQLRDLQCHLKSQHSIGDSYFCHRCQAMFDNKESLLDHLQNTHKLIGSNLYVCRACGYATHKVSHFNQHQKIHSQTKSHKCGYCNYSTNNMPNLRIHEQIHEKNKILKCKYKNCIYLATTRSALRSHELVHNKEKHFMYCDKCTYKTVYKQSLKKHKDSHDRNTVKAIF</sequence>
<keyword evidence="1" id="KW-0479">Metal-binding</keyword>
<evidence type="ECO:0000256" key="5">
    <source>
        <dbReference type="PROSITE-ProRule" id="PRU00042"/>
    </source>
</evidence>
<keyword evidence="2" id="KW-0677">Repeat</keyword>
<keyword evidence="4" id="KW-0862">Zinc</keyword>
<organism evidence="7 8">
    <name type="scientific">Loxostege sticticalis</name>
    <name type="common">Beet webworm moth</name>
    <dbReference type="NCBI Taxonomy" id="481309"/>
    <lineage>
        <taxon>Eukaryota</taxon>
        <taxon>Metazoa</taxon>
        <taxon>Ecdysozoa</taxon>
        <taxon>Arthropoda</taxon>
        <taxon>Hexapoda</taxon>
        <taxon>Insecta</taxon>
        <taxon>Pterygota</taxon>
        <taxon>Neoptera</taxon>
        <taxon>Endopterygota</taxon>
        <taxon>Lepidoptera</taxon>
        <taxon>Glossata</taxon>
        <taxon>Ditrysia</taxon>
        <taxon>Pyraloidea</taxon>
        <taxon>Crambidae</taxon>
        <taxon>Pyraustinae</taxon>
        <taxon>Loxostege</taxon>
    </lineage>
</organism>
<name>A0ABR3H4M8_LOXSC</name>
<dbReference type="InterPro" id="IPR013087">
    <property type="entry name" value="Znf_C2H2_type"/>
</dbReference>
<dbReference type="Proteomes" id="UP001549920">
    <property type="component" value="Unassembled WGS sequence"/>
</dbReference>
<feature type="domain" description="C2H2-type" evidence="6">
    <location>
        <begin position="269"/>
        <end position="298"/>
    </location>
</feature>
<evidence type="ECO:0000259" key="6">
    <source>
        <dbReference type="PROSITE" id="PS50157"/>
    </source>
</evidence>
<dbReference type="PROSITE" id="PS50157">
    <property type="entry name" value="ZINC_FINGER_C2H2_2"/>
    <property type="match status" value="4"/>
</dbReference>
<comment type="caution">
    <text evidence="7">The sequence shown here is derived from an EMBL/GenBank/DDBJ whole genome shotgun (WGS) entry which is preliminary data.</text>
</comment>
<dbReference type="SUPFAM" id="SSF57667">
    <property type="entry name" value="beta-beta-alpha zinc fingers"/>
    <property type="match status" value="2"/>
</dbReference>
<evidence type="ECO:0000256" key="1">
    <source>
        <dbReference type="ARBA" id="ARBA00022723"/>
    </source>
</evidence>
<dbReference type="PANTHER" id="PTHR24379:SF121">
    <property type="entry name" value="C2H2-TYPE DOMAIN-CONTAINING PROTEIN"/>
    <property type="match status" value="1"/>
</dbReference>
<evidence type="ECO:0000256" key="4">
    <source>
        <dbReference type="ARBA" id="ARBA00022833"/>
    </source>
</evidence>
<keyword evidence="3 5" id="KW-0863">Zinc-finger</keyword>
<dbReference type="PROSITE" id="PS00028">
    <property type="entry name" value="ZINC_FINGER_C2H2_1"/>
    <property type="match status" value="2"/>
</dbReference>
<gene>
    <name evidence="7" type="ORF">ABMA27_010116</name>
</gene>
<dbReference type="Gene3D" id="3.30.160.60">
    <property type="entry name" value="Classic Zinc Finger"/>
    <property type="match status" value="3"/>
</dbReference>
<proteinExistence type="predicted"/>